<dbReference type="InterPro" id="IPR011990">
    <property type="entry name" value="TPR-like_helical_dom_sf"/>
</dbReference>
<feature type="repeat" description="PPR" evidence="2">
    <location>
        <begin position="171"/>
        <end position="207"/>
    </location>
</feature>
<accession>W1PKI3</accession>
<name>W1PKI3_AMBTC</name>
<evidence type="ECO:0000313" key="4">
    <source>
        <dbReference type="Proteomes" id="UP000017836"/>
    </source>
</evidence>
<dbReference type="eggNOG" id="KOG4197">
    <property type="taxonomic scope" value="Eukaryota"/>
</dbReference>
<dbReference type="PANTHER" id="PTHR47926">
    <property type="entry name" value="PENTATRICOPEPTIDE REPEAT-CONTAINING PROTEIN"/>
    <property type="match status" value="1"/>
</dbReference>
<dbReference type="InterPro" id="IPR046960">
    <property type="entry name" value="PPR_At4g14850-like_plant"/>
</dbReference>
<dbReference type="Pfam" id="PF01535">
    <property type="entry name" value="PPR"/>
    <property type="match status" value="2"/>
</dbReference>
<evidence type="ECO:0000313" key="3">
    <source>
        <dbReference type="EMBL" id="ERN10517.1"/>
    </source>
</evidence>
<dbReference type="Proteomes" id="UP000017836">
    <property type="component" value="Unassembled WGS sequence"/>
</dbReference>
<dbReference type="FunFam" id="1.25.40.10:FF:000344">
    <property type="entry name" value="Pentatricopeptide repeat-containing protein"/>
    <property type="match status" value="1"/>
</dbReference>
<evidence type="ECO:0008006" key="5">
    <source>
        <dbReference type="Google" id="ProtNLM"/>
    </source>
</evidence>
<gene>
    <name evidence="3" type="ORF">AMTR_s00166p00033330</name>
</gene>
<dbReference type="HOGENOM" id="CLU_002706_21_0_1"/>
<sequence length="240" mass="26894">MVTPHALNAFSSLLKRCTSLSHLNQIHAAIFRTQLHSNNSLAAKLLSLSSSLSTIQYAHLVFHCVPHPNLSLWNELIKTHVKNSLHTQALSFYAAMTATTPLKPNNFTFPFLLNSCAALLSLPRGSEIHGRIVKTGFSLYLPVKNALIDMYAKCGNLLFARLAFDEMPQRDIVSFNALLSAYARNPEYEISEACLLFDKMAERNVISWNSILMDMILEQHIKTESMIVKMAFEERGQAGL</sequence>
<dbReference type="EMBL" id="KI392824">
    <property type="protein sequence ID" value="ERN10517.1"/>
    <property type="molecule type" value="Genomic_DNA"/>
</dbReference>
<evidence type="ECO:0000256" key="2">
    <source>
        <dbReference type="PROSITE-ProRule" id="PRU00708"/>
    </source>
</evidence>
<dbReference type="AlphaFoldDB" id="W1PKI3"/>
<dbReference type="Gramene" id="ERN10517">
    <property type="protein sequence ID" value="ERN10517"/>
    <property type="gene ID" value="AMTR_s00166p00033330"/>
</dbReference>
<dbReference type="InterPro" id="IPR002885">
    <property type="entry name" value="PPR_rpt"/>
</dbReference>
<keyword evidence="1" id="KW-0677">Repeat</keyword>
<dbReference type="PROSITE" id="PS51375">
    <property type="entry name" value="PPR"/>
    <property type="match status" value="1"/>
</dbReference>
<keyword evidence="4" id="KW-1185">Reference proteome</keyword>
<protein>
    <recommendedName>
        <fullName evidence="5">Pentacotripeptide-repeat region of PRORP domain-containing protein</fullName>
    </recommendedName>
</protein>
<organism evidence="3 4">
    <name type="scientific">Amborella trichopoda</name>
    <dbReference type="NCBI Taxonomy" id="13333"/>
    <lineage>
        <taxon>Eukaryota</taxon>
        <taxon>Viridiplantae</taxon>
        <taxon>Streptophyta</taxon>
        <taxon>Embryophyta</taxon>
        <taxon>Tracheophyta</taxon>
        <taxon>Spermatophyta</taxon>
        <taxon>Magnoliopsida</taxon>
        <taxon>Amborellales</taxon>
        <taxon>Amborellaceae</taxon>
        <taxon>Amborella</taxon>
    </lineage>
</organism>
<reference evidence="4" key="1">
    <citation type="journal article" date="2013" name="Science">
        <title>The Amborella genome and the evolution of flowering plants.</title>
        <authorList>
            <consortium name="Amborella Genome Project"/>
        </authorList>
    </citation>
    <scope>NUCLEOTIDE SEQUENCE [LARGE SCALE GENOMIC DNA]</scope>
</reference>
<dbReference type="GO" id="GO:0003723">
    <property type="term" value="F:RNA binding"/>
    <property type="evidence" value="ECO:0007669"/>
    <property type="project" value="InterPro"/>
</dbReference>
<dbReference type="PANTHER" id="PTHR47926:SF509">
    <property type="entry name" value="(WILD MALAYSIAN BANANA) HYPOTHETICAL PROTEIN"/>
    <property type="match status" value="1"/>
</dbReference>
<dbReference type="GO" id="GO:0009451">
    <property type="term" value="P:RNA modification"/>
    <property type="evidence" value="ECO:0007669"/>
    <property type="project" value="InterPro"/>
</dbReference>
<dbReference type="Gene3D" id="1.25.40.10">
    <property type="entry name" value="Tetratricopeptide repeat domain"/>
    <property type="match status" value="2"/>
</dbReference>
<proteinExistence type="predicted"/>
<evidence type="ECO:0000256" key="1">
    <source>
        <dbReference type="ARBA" id="ARBA00022737"/>
    </source>
</evidence>